<dbReference type="PROSITE" id="PS50977">
    <property type="entry name" value="HTH_TETR_2"/>
    <property type="match status" value="1"/>
</dbReference>
<feature type="DNA-binding region" description="H-T-H motif" evidence="2">
    <location>
        <begin position="37"/>
        <end position="56"/>
    </location>
</feature>
<dbReference type="AlphaFoldDB" id="A0A927UBM1"/>
<reference evidence="4" key="1">
    <citation type="submission" date="2019-04" db="EMBL/GenBank/DDBJ databases">
        <title>Evolution of Biomass-Degrading Anaerobic Consortia Revealed by Metagenomics.</title>
        <authorList>
            <person name="Peng X."/>
        </authorList>
    </citation>
    <scope>NUCLEOTIDE SEQUENCE</scope>
    <source>
        <strain evidence="4">SIG311</strain>
    </source>
</reference>
<dbReference type="InterPro" id="IPR009057">
    <property type="entry name" value="Homeodomain-like_sf"/>
</dbReference>
<evidence type="ECO:0000256" key="2">
    <source>
        <dbReference type="PROSITE-ProRule" id="PRU00335"/>
    </source>
</evidence>
<evidence type="ECO:0000313" key="4">
    <source>
        <dbReference type="EMBL" id="MBE5918942.1"/>
    </source>
</evidence>
<dbReference type="GO" id="GO:0003677">
    <property type="term" value="F:DNA binding"/>
    <property type="evidence" value="ECO:0007669"/>
    <property type="project" value="UniProtKB-UniRule"/>
</dbReference>
<sequence>MSEKNIKKEDGRVRYTKMRIRSAFYELLHEKSYDKITVTAICEKAEINRATFYKHYLDVADLVDKLQEETINDLAEKLNSATDTTAKDFIVDVLKYLKLHMEDNNNAGLFASSTASTFTAKISRLIYLRFSTLLMPRIPDNADMDKSMVFAYIAGGCAGIIDYWAKSGYKENEEAIAAQLTTLASSTINSLK</sequence>
<protein>
    <submittedName>
        <fullName evidence="4">TetR family transcriptional regulator</fullName>
    </submittedName>
</protein>
<proteinExistence type="predicted"/>
<dbReference type="InterPro" id="IPR050624">
    <property type="entry name" value="HTH-type_Tx_Regulator"/>
</dbReference>
<dbReference type="Gene3D" id="1.10.357.10">
    <property type="entry name" value="Tetracycline Repressor, domain 2"/>
    <property type="match status" value="1"/>
</dbReference>
<dbReference type="InterPro" id="IPR001647">
    <property type="entry name" value="HTH_TetR"/>
</dbReference>
<dbReference type="PANTHER" id="PTHR43479">
    <property type="entry name" value="ACREF/ENVCD OPERON REPRESSOR-RELATED"/>
    <property type="match status" value="1"/>
</dbReference>
<comment type="caution">
    <text evidence="4">The sequence shown here is derived from an EMBL/GenBank/DDBJ whole genome shotgun (WGS) entry which is preliminary data.</text>
</comment>
<feature type="domain" description="HTH tetR-type" evidence="3">
    <location>
        <begin position="14"/>
        <end position="74"/>
    </location>
</feature>
<evidence type="ECO:0000256" key="1">
    <source>
        <dbReference type="ARBA" id="ARBA00023125"/>
    </source>
</evidence>
<gene>
    <name evidence="4" type="ORF">E7272_03770</name>
</gene>
<dbReference type="InterPro" id="IPR039532">
    <property type="entry name" value="TetR_C_Firmicutes"/>
</dbReference>
<organism evidence="4 5">
    <name type="scientific">Pseudobutyrivibrio ruminis</name>
    <dbReference type="NCBI Taxonomy" id="46206"/>
    <lineage>
        <taxon>Bacteria</taxon>
        <taxon>Bacillati</taxon>
        <taxon>Bacillota</taxon>
        <taxon>Clostridia</taxon>
        <taxon>Lachnospirales</taxon>
        <taxon>Lachnospiraceae</taxon>
        <taxon>Pseudobutyrivibrio</taxon>
    </lineage>
</organism>
<evidence type="ECO:0000313" key="5">
    <source>
        <dbReference type="Proteomes" id="UP000766246"/>
    </source>
</evidence>
<dbReference type="PANTHER" id="PTHR43479:SF7">
    <property type="entry name" value="TETR-FAMILY TRANSCRIPTIONAL REGULATOR"/>
    <property type="match status" value="1"/>
</dbReference>
<name>A0A927UBM1_9FIRM</name>
<evidence type="ECO:0000259" key="3">
    <source>
        <dbReference type="PROSITE" id="PS50977"/>
    </source>
</evidence>
<dbReference type="Pfam" id="PF00440">
    <property type="entry name" value="TetR_N"/>
    <property type="match status" value="1"/>
</dbReference>
<accession>A0A927UBM1</accession>
<dbReference type="Pfam" id="PF14278">
    <property type="entry name" value="TetR_C_8"/>
    <property type="match status" value="1"/>
</dbReference>
<dbReference type="EMBL" id="SVER01000007">
    <property type="protein sequence ID" value="MBE5918942.1"/>
    <property type="molecule type" value="Genomic_DNA"/>
</dbReference>
<dbReference type="Proteomes" id="UP000766246">
    <property type="component" value="Unassembled WGS sequence"/>
</dbReference>
<dbReference type="SUPFAM" id="SSF46689">
    <property type="entry name" value="Homeodomain-like"/>
    <property type="match status" value="1"/>
</dbReference>
<keyword evidence="1 2" id="KW-0238">DNA-binding</keyword>